<reference evidence="2" key="1">
    <citation type="submission" date="2022-11" db="UniProtKB">
        <authorList>
            <consortium name="WormBaseParasite"/>
        </authorList>
    </citation>
    <scope>IDENTIFICATION</scope>
</reference>
<organism evidence="1 2">
    <name type="scientific">Romanomermis culicivorax</name>
    <name type="common">Nematode worm</name>
    <dbReference type="NCBI Taxonomy" id="13658"/>
    <lineage>
        <taxon>Eukaryota</taxon>
        <taxon>Metazoa</taxon>
        <taxon>Ecdysozoa</taxon>
        <taxon>Nematoda</taxon>
        <taxon>Enoplea</taxon>
        <taxon>Dorylaimia</taxon>
        <taxon>Mermithida</taxon>
        <taxon>Mermithoidea</taxon>
        <taxon>Mermithidae</taxon>
        <taxon>Romanomermis</taxon>
    </lineage>
</organism>
<accession>A0A915I8K1</accession>
<evidence type="ECO:0000313" key="1">
    <source>
        <dbReference type="Proteomes" id="UP000887565"/>
    </source>
</evidence>
<dbReference type="WBParaSite" id="nRc.2.0.1.t10494-RA">
    <property type="protein sequence ID" value="nRc.2.0.1.t10494-RA"/>
    <property type="gene ID" value="nRc.2.0.1.g10494"/>
</dbReference>
<sequence>MFWPDPLATYLQRFIKFEEPLSVSQQMTHFVANETRCVRITFKDIATIMIISNRITLKRKV</sequence>
<dbReference type="AlphaFoldDB" id="A0A915I8K1"/>
<keyword evidence="1" id="KW-1185">Reference proteome</keyword>
<protein>
    <submittedName>
        <fullName evidence="2">Uncharacterized protein</fullName>
    </submittedName>
</protein>
<name>A0A915I8K1_ROMCU</name>
<evidence type="ECO:0000313" key="2">
    <source>
        <dbReference type="WBParaSite" id="nRc.2.0.1.t10494-RA"/>
    </source>
</evidence>
<dbReference type="Proteomes" id="UP000887565">
    <property type="component" value="Unplaced"/>
</dbReference>
<proteinExistence type="predicted"/>